<protein>
    <submittedName>
        <fullName evidence="1">Nucleotidyltransferase family protein</fullName>
    </submittedName>
</protein>
<dbReference type="Pfam" id="PF14907">
    <property type="entry name" value="NTP_transf_5"/>
    <property type="match status" value="1"/>
</dbReference>
<accession>A0A7G8Q3E0</accession>
<name>A0A7G8Q3E0_9GAMM</name>
<keyword evidence="2" id="KW-1185">Reference proteome</keyword>
<dbReference type="Proteomes" id="UP000515873">
    <property type="component" value="Chromosome"/>
</dbReference>
<keyword evidence="1" id="KW-0808">Transferase</keyword>
<sequence>MSDRHAPPDQLPPLRTIKTGLRRTTEALARELAQPEGDTPDWTELEWRLAAAAAVAHGVAGLQHAYSLWKNPHWSDFLASQHEHVAQRHARIDDLLRQIDARAKELNISLVAMKGAALHALGLYEPGERPMADIDLLVSDDDREQAHAMLQSMHYEAIFTSWKHRVYKPAGSTDVPSFGEHRDTPVNIELHTRIQERLPVATVDITHWVYPRHPVPGLNPYPSLGALMSHLLLHAAGNICNRSMRLIHLHDISLLASRMMRSEWLVLWGEGTREPAWWAIPPLLLVSRYYTGAVPPSLLYELEQECHATLRYASRRLSLTQVSCSELWLHAWSGIEWARSSREIGQYVLSRVRPSPEARQQRADMLKTQLWLQNSRWVSSGQFRRAIAWLTKPVPRTDTMYVVRAALGQAAMAEAQLPEPSATSCR</sequence>
<dbReference type="AlphaFoldDB" id="A0A7G8Q3E0"/>
<dbReference type="GO" id="GO:0016740">
    <property type="term" value="F:transferase activity"/>
    <property type="evidence" value="ECO:0007669"/>
    <property type="project" value="UniProtKB-KW"/>
</dbReference>
<dbReference type="RefSeq" id="WP_187056760.1">
    <property type="nucleotide sequence ID" value="NZ_CP060412.1"/>
</dbReference>
<proteinExistence type="predicted"/>
<dbReference type="EMBL" id="CP060412">
    <property type="protein sequence ID" value="QNK01298.1"/>
    <property type="molecule type" value="Genomic_DNA"/>
</dbReference>
<dbReference type="KEGG" id="dtl:H8F01_20000"/>
<dbReference type="InterPro" id="IPR039498">
    <property type="entry name" value="NTP_transf_5"/>
</dbReference>
<organism evidence="1 2">
    <name type="scientific">Dyella telluris</name>
    <dbReference type="NCBI Taxonomy" id="2763498"/>
    <lineage>
        <taxon>Bacteria</taxon>
        <taxon>Pseudomonadati</taxon>
        <taxon>Pseudomonadota</taxon>
        <taxon>Gammaproteobacteria</taxon>
        <taxon>Lysobacterales</taxon>
        <taxon>Rhodanobacteraceae</taxon>
        <taxon>Dyella</taxon>
    </lineage>
</organism>
<reference evidence="1 2" key="1">
    <citation type="submission" date="2020-08" db="EMBL/GenBank/DDBJ databases">
        <title>Dyella sp. G9 isolated from forest soil.</title>
        <authorList>
            <person name="Fu J."/>
            <person name="Qiu L."/>
        </authorList>
    </citation>
    <scope>NUCLEOTIDE SEQUENCE [LARGE SCALE GENOMIC DNA]</scope>
    <source>
        <strain evidence="1 2">G9</strain>
    </source>
</reference>
<gene>
    <name evidence="1" type="ORF">H8F01_20000</name>
</gene>
<evidence type="ECO:0000313" key="1">
    <source>
        <dbReference type="EMBL" id="QNK01298.1"/>
    </source>
</evidence>
<evidence type="ECO:0000313" key="2">
    <source>
        <dbReference type="Proteomes" id="UP000515873"/>
    </source>
</evidence>